<evidence type="ECO:0000256" key="1">
    <source>
        <dbReference type="SAM" id="MobiDB-lite"/>
    </source>
</evidence>
<dbReference type="EMBL" id="CAMXCT030004223">
    <property type="protein sequence ID" value="CAL4795499.1"/>
    <property type="molecule type" value="Genomic_DNA"/>
</dbReference>
<proteinExistence type="predicted"/>
<dbReference type="EMBL" id="CAMXCT020004223">
    <property type="protein sequence ID" value="CAL1161562.1"/>
    <property type="molecule type" value="Genomic_DNA"/>
</dbReference>
<feature type="non-terminal residue" evidence="2">
    <location>
        <position position="704"/>
    </location>
</feature>
<dbReference type="EMBL" id="CAMXCT010004223">
    <property type="protein sequence ID" value="CAI4008187.1"/>
    <property type="molecule type" value="Genomic_DNA"/>
</dbReference>
<feature type="compositionally biased region" description="Basic and acidic residues" evidence="1">
    <location>
        <begin position="86"/>
        <end position="98"/>
    </location>
</feature>
<name>A0A9P1GEY4_9DINO</name>
<reference evidence="3" key="2">
    <citation type="submission" date="2024-04" db="EMBL/GenBank/DDBJ databases">
        <authorList>
            <person name="Chen Y."/>
            <person name="Shah S."/>
            <person name="Dougan E. K."/>
            <person name="Thang M."/>
            <person name="Chan C."/>
        </authorList>
    </citation>
    <scope>NUCLEOTIDE SEQUENCE [LARGE SCALE GENOMIC DNA]</scope>
</reference>
<feature type="compositionally biased region" description="Polar residues" evidence="1">
    <location>
        <begin position="25"/>
        <end position="35"/>
    </location>
</feature>
<comment type="caution">
    <text evidence="2">The sequence shown here is derived from an EMBL/GenBank/DDBJ whole genome shotgun (WGS) entry which is preliminary data.</text>
</comment>
<feature type="compositionally biased region" description="Acidic residues" evidence="1">
    <location>
        <begin position="126"/>
        <end position="135"/>
    </location>
</feature>
<evidence type="ECO:0000313" key="3">
    <source>
        <dbReference type="EMBL" id="CAL1161562.1"/>
    </source>
</evidence>
<feature type="region of interest" description="Disordered" evidence="1">
    <location>
        <begin position="452"/>
        <end position="478"/>
    </location>
</feature>
<feature type="region of interest" description="Disordered" evidence="1">
    <location>
        <begin position="368"/>
        <end position="392"/>
    </location>
</feature>
<feature type="region of interest" description="Disordered" evidence="1">
    <location>
        <begin position="1"/>
        <end position="201"/>
    </location>
</feature>
<gene>
    <name evidence="2" type="ORF">C1SCF055_LOCUS33649</name>
</gene>
<organism evidence="2">
    <name type="scientific">Cladocopium goreaui</name>
    <dbReference type="NCBI Taxonomy" id="2562237"/>
    <lineage>
        <taxon>Eukaryota</taxon>
        <taxon>Sar</taxon>
        <taxon>Alveolata</taxon>
        <taxon>Dinophyceae</taxon>
        <taxon>Suessiales</taxon>
        <taxon>Symbiodiniaceae</taxon>
        <taxon>Cladocopium</taxon>
    </lineage>
</organism>
<keyword evidence="4" id="KW-1185">Reference proteome</keyword>
<evidence type="ECO:0000313" key="4">
    <source>
        <dbReference type="Proteomes" id="UP001152797"/>
    </source>
</evidence>
<feature type="compositionally biased region" description="Low complexity" evidence="1">
    <location>
        <begin position="607"/>
        <end position="623"/>
    </location>
</feature>
<feature type="region of interest" description="Disordered" evidence="1">
    <location>
        <begin position="425"/>
        <end position="444"/>
    </location>
</feature>
<dbReference type="Proteomes" id="UP001152797">
    <property type="component" value="Unassembled WGS sequence"/>
</dbReference>
<feature type="compositionally biased region" description="Polar residues" evidence="1">
    <location>
        <begin position="636"/>
        <end position="654"/>
    </location>
</feature>
<sequence length="704" mass="73352">RSPSKASSPGGPVGRLNMSLFIPDNASNRSGSPASSLYRRRDSSEFVLESRVPSSPSCPPEEGHGRPPVLPQQVEDSEVEATASTEEGRGRAELDLFRESVPLSNDTCLRSEVETQEVAKPKDPWDDVLDALADQDPDHGENGEGSQGYPTDMAVAVARMPDSSRASGDSSNPEDIEDLPGLSDAQHTTSIHPELLRNLTSNNGVNTMAVEEIGSIAEESQPQTVLPTYVSAAAPIDSQQQLEQPAELVRNVSEGTSSIAVDDIGLIADQTEANTAATLPTQQPAAVQRNESGESSGVSSIAVEEIGSIAEESQPQTVLPTYVSAADPIDSQQQLEQPAELVRNVSEGTGSIAVDDIGLTADQAEAKTSATLSTQQPSAVQRNESGESSGASSIAVEEIGLIAEEREPQAALPTYGSAAAPIDSQQQLEQPAKLDGNVSEGSSIAADQTEANTAATLPTQQPAAVQRNESGESSGASSIAVEEIGLIAEEREPLATFPTYGSAAAPIDSQQQLEQPAELVRNVSEGTGSIAVDDIGLIADQAEAKTPATLSTQQPAALQRNVSGESSGVSSIAVEEIGLIAEETEPKVEFRSSMSALAQTAPRKLSDSSGDSSVAAAELSALAITPRQPPAGSADAPQTSLSPPTSAQRPQPGTDSSSEYDSSEYESYEESEDEAAEGRDAEIVVANMDSTESMARTTRPIDTE</sequence>
<protein>
    <submittedName>
        <fullName evidence="2">Uncharacterized protein</fullName>
    </submittedName>
</protein>
<feature type="compositionally biased region" description="Acidic residues" evidence="1">
    <location>
        <begin position="661"/>
        <end position="675"/>
    </location>
</feature>
<accession>A0A9P1GEY4</accession>
<feature type="compositionally biased region" description="Polar residues" evidence="1">
    <location>
        <begin position="548"/>
        <end position="568"/>
    </location>
</feature>
<feature type="compositionally biased region" description="Polar residues" evidence="1">
    <location>
        <begin position="368"/>
        <end position="383"/>
    </location>
</feature>
<feature type="region of interest" description="Disordered" evidence="1">
    <location>
        <begin position="546"/>
        <end position="568"/>
    </location>
</feature>
<feature type="compositionally biased region" description="Basic and acidic residues" evidence="1">
    <location>
        <begin position="109"/>
        <end position="125"/>
    </location>
</feature>
<evidence type="ECO:0000313" key="2">
    <source>
        <dbReference type="EMBL" id="CAI4008187.1"/>
    </source>
</evidence>
<dbReference type="AlphaFoldDB" id="A0A9P1GEY4"/>
<reference evidence="2" key="1">
    <citation type="submission" date="2022-10" db="EMBL/GenBank/DDBJ databases">
        <authorList>
            <person name="Chen Y."/>
            <person name="Dougan E. K."/>
            <person name="Chan C."/>
            <person name="Rhodes N."/>
            <person name="Thang M."/>
        </authorList>
    </citation>
    <scope>NUCLEOTIDE SEQUENCE</scope>
</reference>
<feature type="region of interest" description="Disordered" evidence="1">
    <location>
        <begin position="584"/>
        <end position="704"/>
    </location>
</feature>